<evidence type="ECO:0000256" key="6">
    <source>
        <dbReference type="ARBA" id="ARBA00022438"/>
    </source>
</evidence>
<keyword evidence="11 15" id="KW-0862">Zinc</keyword>
<evidence type="ECO:0000256" key="11">
    <source>
        <dbReference type="ARBA" id="ARBA00022833"/>
    </source>
</evidence>
<dbReference type="AlphaFoldDB" id="A0A1E4TZ49"/>
<dbReference type="GO" id="GO:0005737">
    <property type="term" value="C:cytoplasm"/>
    <property type="evidence" value="ECO:0007669"/>
    <property type="project" value="UniProtKB-SubCell"/>
</dbReference>
<feature type="binding site" evidence="17">
    <location>
        <position position="445"/>
    </location>
    <ligand>
        <name>Zn(2+)</name>
        <dbReference type="ChEBI" id="CHEBI:29105"/>
        <note>catalytic</note>
    </ligand>
</feature>
<feature type="active site" evidence="16">
    <location>
        <position position="446"/>
    </location>
</feature>
<sequence length="693" mass="77985">MSCGSSTIQTAEYFADTKAPVISLSAKHHFDQLTLDEKKYAHYMSKGSHWGTRAVLRSVSPESEAIFDLIISIHKQVNGNYEKFFDSKLSSESVKAYLEYGSMFLSNLGNYKSFGDVKFIPRLTVEEFDTLIETIGNPDISKLYQSVKTALYALDGKNILLGWRDKGHVSGYYLDVVSKDEAEAVNAALSNEKIMPENTRVGKISDDEFVVYVASASLKNETTYYPDEIPFKLHNGKAAKLIIKFGDHSKEFVKIAENLSNAKKHAANDIQARMLSHYIESFQTGSMNAHKESQKEWVKDYGPSVETNIGFIETYRDPAGVRGEWEGLVAMVNKERTAKFQTLVQNAPKYIKELPWSAEFEKEKFTAPDFTSLEVLTFAGSGIPAGINIPNYDDVRMTIGFKNVSLGNILSAKSSKKPVTFIEDSLQQTFDEYTTQAFEVQVGAHELLGHGTGLLLSELQDGSFNFDVKNPPLGLDGKPIKTFYKKGETWGSVFSSISGSMEECRAELVGLYLQLFPDFLEIFGFSKKEIQDKIVLTSFLTMARAGLIGIEYWEPNTGKWGQAHMQARYSIFKTMLEAGLVKLEYSKPDYSDLLVKLDPTLIHTVGKKCIGDYLLKLHVYKCSADVVNGTKFYTEKTTVTPDIAKFREIIISKRMPRKQFIQANSFIEDDEVKLKEYEESEIGMIQSFVDREV</sequence>
<protein>
    <recommendedName>
        <fullName evidence="5 15">Dipeptidyl peptidase 3</fullName>
        <ecNumber evidence="4 15">3.4.14.4</ecNumber>
    </recommendedName>
    <alternativeName>
        <fullName evidence="13 15">Dipeptidyl aminopeptidase III</fullName>
    </alternativeName>
    <alternativeName>
        <fullName evidence="14 15">Dipeptidyl peptidase III</fullName>
    </alternativeName>
</protein>
<keyword evidence="19" id="KW-1185">Reference proteome</keyword>
<dbReference type="GO" id="GO:0006508">
    <property type="term" value="P:proteolysis"/>
    <property type="evidence" value="ECO:0007669"/>
    <property type="project" value="UniProtKB-KW"/>
</dbReference>
<dbReference type="InterPro" id="IPR039461">
    <property type="entry name" value="Peptidase_M49"/>
</dbReference>
<dbReference type="InterPro" id="IPR005317">
    <property type="entry name" value="Dipeptidyl-peptase3"/>
</dbReference>
<reference evidence="19" key="1">
    <citation type="submission" date="2016-05" db="EMBL/GenBank/DDBJ databases">
        <title>Comparative genomics of biotechnologically important yeasts.</title>
        <authorList>
            <consortium name="DOE Joint Genome Institute"/>
            <person name="Riley R."/>
            <person name="Haridas S."/>
            <person name="Wolfe K.H."/>
            <person name="Lopes M.R."/>
            <person name="Hittinger C.T."/>
            <person name="Goker M."/>
            <person name="Salamov A."/>
            <person name="Wisecaver J."/>
            <person name="Long T.M."/>
            <person name="Aerts A.L."/>
            <person name="Barry K."/>
            <person name="Choi C."/>
            <person name="Clum A."/>
            <person name="Coughlan A.Y."/>
            <person name="Deshpande S."/>
            <person name="Douglass A.P."/>
            <person name="Hanson S.J."/>
            <person name="Klenk H.-P."/>
            <person name="Labutti K."/>
            <person name="Lapidus A."/>
            <person name="Lindquist E."/>
            <person name="Lipzen A."/>
            <person name="Meier-Kolthoff J.P."/>
            <person name="Ohm R.A."/>
            <person name="Otillar R.P."/>
            <person name="Pangilinan J."/>
            <person name="Peng Y."/>
            <person name="Rokas A."/>
            <person name="Rosa C.A."/>
            <person name="Scheuner C."/>
            <person name="Sibirny A.A."/>
            <person name="Slot J.C."/>
            <person name="Stielow J.B."/>
            <person name="Sun H."/>
            <person name="Kurtzman C.P."/>
            <person name="Blackwell M."/>
            <person name="Grigoriev I.V."/>
            <person name="Jeffries T.W."/>
        </authorList>
    </citation>
    <scope>NUCLEOTIDE SEQUENCE [LARGE SCALE GENOMIC DNA]</scope>
    <source>
        <strain evidence="19">NRRL Y-2460</strain>
    </source>
</reference>
<organism evidence="18 19">
    <name type="scientific">Pachysolen tannophilus NRRL Y-2460</name>
    <dbReference type="NCBI Taxonomy" id="669874"/>
    <lineage>
        <taxon>Eukaryota</taxon>
        <taxon>Fungi</taxon>
        <taxon>Dikarya</taxon>
        <taxon>Ascomycota</taxon>
        <taxon>Saccharomycotina</taxon>
        <taxon>Pichiomycetes</taxon>
        <taxon>Pachysolenaceae</taxon>
        <taxon>Pachysolen</taxon>
    </lineage>
</organism>
<accession>A0A1E4TZ49</accession>
<keyword evidence="7 15" id="KW-0963">Cytoplasm</keyword>
<evidence type="ECO:0000313" key="19">
    <source>
        <dbReference type="Proteomes" id="UP000094236"/>
    </source>
</evidence>
<evidence type="ECO:0000256" key="2">
    <source>
        <dbReference type="ARBA" id="ARBA00004496"/>
    </source>
</evidence>
<evidence type="ECO:0000256" key="4">
    <source>
        <dbReference type="ARBA" id="ARBA00012063"/>
    </source>
</evidence>
<evidence type="ECO:0000256" key="9">
    <source>
        <dbReference type="ARBA" id="ARBA00022723"/>
    </source>
</evidence>
<dbReference type="EMBL" id="KV454012">
    <property type="protein sequence ID" value="ODV97053.1"/>
    <property type="molecule type" value="Genomic_DNA"/>
</dbReference>
<name>A0A1E4TZ49_PACTA</name>
<dbReference type="GO" id="GO:0008239">
    <property type="term" value="F:dipeptidyl-peptidase activity"/>
    <property type="evidence" value="ECO:0007669"/>
    <property type="project" value="UniProtKB-UniRule"/>
</dbReference>
<dbReference type="FunFam" id="3.30.540.30:FF:000001">
    <property type="entry name" value="Dipeptidyl peptidase 3"/>
    <property type="match status" value="1"/>
</dbReference>
<evidence type="ECO:0000256" key="10">
    <source>
        <dbReference type="ARBA" id="ARBA00022801"/>
    </source>
</evidence>
<dbReference type="Pfam" id="PF03571">
    <property type="entry name" value="Peptidase_M49"/>
    <property type="match status" value="1"/>
</dbReference>
<comment type="subcellular location">
    <subcellularLocation>
        <location evidence="2">Cytoplasm</location>
    </subcellularLocation>
</comment>
<dbReference type="OrthoDB" id="4694525at2759"/>
<dbReference type="Proteomes" id="UP000094236">
    <property type="component" value="Unassembled WGS sequence"/>
</dbReference>
<dbReference type="PANTHER" id="PTHR23422:SF11">
    <property type="entry name" value="DIPEPTIDYL PEPTIDASE 3"/>
    <property type="match status" value="1"/>
</dbReference>
<dbReference type="GO" id="GO:0004177">
    <property type="term" value="F:aminopeptidase activity"/>
    <property type="evidence" value="ECO:0007669"/>
    <property type="project" value="UniProtKB-KW"/>
</dbReference>
<evidence type="ECO:0000256" key="1">
    <source>
        <dbReference type="ARBA" id="ARBA00001336"/>
    </source>
</evidence>
<keyword evidence="6 15" id="KW-0031">Aminopeptidase</keyword>
<evidence type="ECO:0000256" key="7">
    <source>
        <dbReference type="ARBA" id="ARBA00022490"/>
    </source>
</evidence>
<dbReference type="PANTHER" id="PTHR23422">
    <property type="entry name" value="DIPEPTIDYL PEPTIDASE III-RELATED"/>
    <property type="match status" value="1"/>
</dbReference>
<keyword evidence="8 15" id="KW-0645">Protease</keyword>
<evidence type="ECO:0000256" key="8">
    <source>
        <dbReference type="ARBA" id="ARBA00022670"/>
    </source>
</evidence>
<dbReference type="Gene3D" id="3.30.70.2600">
    <property type="match status" value="1"/>
</dbReference>
<evidence type="ECO:0000256" key="14">
    <source>
        <dbReference type="ARBA" id="ARBA00032119"/>
    </source>
</evidence>
<evidence type="ECO:0000256" key="5">
    <source>
        <dbReference type="ARBA" id="ARBA00014713"/>
    </source>
</evidence>
<evidence type="ECO:0000313" key="18">
    <source>
        <dbReference type="EMBL" id="ODV97053.1"/>
    </source>
</evidence>
<evidence type="ECO:0000256" key="17">
    <source>
        <dbReference type="PIRSR" id="PIRSR007828-2"/>
    </source>
</evidence>
<feature type="binding site" evidence="17">
    <location>
        <position position="503"/>
    </location>
    <ligand>
        <name>Zn(2+)</name>
        <dbReference type="ChEBI" id="CHEBI:29105"/>
        <note>catalytic</note>
    </ligand>
</feature>
<dbReference type="FunFam" id="3.30.540.30:FF:000002">
    <property type="entry name" value="Dipeptidyl peptidase 3"/>
    <property type="match status" value="1"/>
</dbReference>
<feature type="binding site" evidence="17">
    <location>
        <position position="450"/>
    </location>
    <ligand>
        <name>Zn(2+)</name>
        <dbReference type="ChEBI" id="CHEBI:29105"/>
        <note>catalytic</note>
    </ligand>
</feature>
<proteinExistence type="inferred from homology"/>
<dbReference type="STRING" id="669874.A0A1E4TZ49"/>
<dbReference type="PIRSF" id="PIRSF007828">
    <property type="entry name" value="Dipeptidyl-peptidase_III"/>
    <property type="match status" value="1"/>
</dbReference>
<comment type="catalytic activity">
    <reaction evidence="1 15">
        <text>Release of an N-terminal dipeptide from a peptide comprising four or more residues, with broad specificity. Also acts on dipeptidyl 2-naphthylamides.</text>
        <dbReference type="EC" id="3.4.14.4"/>
    </reaction>
</comment>
<keyword evidence="9 15" id="KW-0479">Metal-binding</keyword>
<comment type="cofactor">
    <cofactor evidence="15 17">
        <name>Zn(2+)</name>
        <dbReference type="ChEBI" id="CHEBI:29105"/>
    </cofactor>
    <text evidence="15 17">Binds 1 zinc ion per subunit.</text>
</comment>
<evidence type="ECO:0000256" key="13">
    <source>
        <dbReference type="ARBA" id="ARBA00031288"/>
    </source>
</evidence>
<comment type="similarity">
    <text evidence="3 15">Belongs to the peptidase M49 family.</text>
</comment>
<dbReference type="GO" id="GO:0008235">
    <property type="term" value="F:metalloexopeptidase activity"/>
    <property type="evidence" value="ECO:0007669"/>
    <property type="project" value="InterPro"/>
</dbReference>
<dbReference type="Gene3D" id="3.30.540.30">
    <property type="match status" value="2"/>
</dbReference>
<keyword evidence="10 15" id="KW-0378">Hydrolase</keyword>
<gene>
    <name evidence="18" type="ORF">PACTADRAFT_39683</name>
</gene>
<dbReference type="GO" id="GO:0046872">
    <property type="term" value="F:metal ion binding"/>
    <property type="evidence" value="ECO:0007669"/>
    <property type="project" value="UniProtKB-KW"/>
</dbReference>
<dbReference type="EC" id="3.4.14.4" evidence="4 15"/>
<evidence type="ECO:0000256" key="12">
    <source>
        <dbReference type="ARBA" id="ARBA00023049"/>
    </source>
</evidence>
<keyword evidence="12 15" id="KW-0482">Metalloprotease</keyword>
<evidence type="ECO:0000256" key="15">
    <source>
        <dbReference type="PIRNR" id="PIRNR007828"/>
    </source>
</evidence>
<evidence type="ECO:0000256" key="16">
    <source>
        <dbReference type="PIRSR" id="PIRSR007828-1"/>
    </source>
</evidence>
<evidence type="ECO:0000256" key="3">
    <source>
        <dbReference type="ARBA" id="ARBA00010200"/>
    </source>
</evidence>